<evidence type="ECO:0000256" key="7">
    <source>
        <dbReference type="SAM" id="Phobius"/>
    </source>
</evidence>
<evidence type="ECO:0000256" key="4">
    <source>
        <dbReference type="ARBA" id="ARBA00022989"/>
    </source>
</evidence>
<sequence length="328" mass="37309">MKTGIVMERKKEYMIVMTNEGRFYRAVTIAHAEVGTEVQFQTIPSSKAARQWSQLLQYRYTKAVVAALLFLMVLIPAYSWHGSNQAFAYMNIDINPSVELKLNERMQVLDIEPNNAEAEEIVALLSEWKKEDASEVTMNLIQTSRDKGYVHEGNQVLIGISYLESGFDHQYLEEMEGTLNEESTRMTIAAYLIPDEWRRQAKKEDLSANEWMAERLTDEEHPDEDTESIPETIDDTDKEIIQSFYREPASEGGKEPHETSEDLPDTDPVHPKVEPQNSIDRPSPMDQLDKKPELLPGKEAYDFHQKERASDTAGTGGTGHENESAPVP</sequence>
<evidence type="ECO:0000256" key="3">
    <source>
        <dbReference type="ARBA" id="ARBA00022692"/>
    </source>
</evidence>
<feature type="compositionally biased region" description="Acidic residues" evidence="6">
    <location>
        <begin position="220"/>
        <end position="237"/>
    </location>
</feature>
<dbReference type="GO" id="GO:0005886">
    <property type="term" value="C:plasma membrane"/>
    <property type="evidence" value="ECO:0007669"/>
    <property type="project" value="UniProtKB-SubCell"/>
</dbReference>
<proteinExistence type="predicted"/>
<keyword evidence="5 7" id="KW-0472">Membrane</keyword>
<name>A0A845DXX1_9BACI</name>
<evidence type="ECO:0000256" key="2">
    <source>
        <dbReference type="ARBA" id="ARBA00022475"/>
    </source>
</evidence>
<evidence type="ECO:0000256" key="1">
    <source>
        <dbReference type="ARBA" id="ARBA00004162"/>
    </source>
</evidence>
<keyword evidence="4 7" id="KW-1133">Transmembrane helix</keyword>
<dbReference type="AlphaFoldDB" id="A0A845DXX1"/>
<dbReference type="PROSITE" id="PS51849">
    <property type="entry name" value="RSGI_N"/>
    <property type="match status" value="1"/>
</dbReference>
<comment type="subcellular location">
    <subcellularLocation>
        <location evidence="1">Cell membrane</location>
        <topology evidence="1">Single-pass membrane protein</topology>
    </subcellularLocation>
</comment>
<dbReference type="Proteomes" id="UP000460949">
    <property type="component" value="Unassembled WGS sequence"/>
</dbReference>
<evidence type="ECO:0000256" key="5">
    <source>
        <dbReference type="ARBA" id="ARBA00023136"/>
    </source>
</evidence>
<keyword evidence="2" id="KW-1003">Cell membrane</keyword>
<feature type="domain" description="RsgI N-terminal anti-sigma" evidence="8">
    <location>
        <begin position="2"/>
        <end position="49"/>
    </location>
</feature>
<dbReference type="InterPro" id="IPR055431">
    <property type="entry name" value="RsgI_M"/>
</dbReference>
<gene>
    <name evidence="9" type="ORF">GLW04_00340</name>
</gene>
<dbReference type="InterPro" id="IPR024449">
    <property type="entry name" value="Anti-sigma_RsgI_N"/>
</dbReference>
<evidence type="ECO:0000313" key="10">
    <source>
        <dbReference type="Proteomes" id="UP000460949"/>
    </source>
</evidence>
<comment type="caution">
    <text evidence="9">The sequence shown here is derived from an EMBL/GenBank/DDBJ whole genome shotgun (WGS) entry which is preliminary data.</text>
</comment>
<organism evidence="9 10">
    <name type="scientific">Halobacillus litoralis</name>
    <dbReference type="NCBI Taxonomy" id="45668"/>
    <lineage>
        <taxon>Bacteria</taxon>
        <taxon>Bacillati</taxon>
        <taxon>Bacillota</taxon>
        <taxon>Bacilli</taxon>
        <taxon>Bacillales</taxon>
        <taxon>Bacillaceae</taxon>
        <taxon>Halobacillus</taxon>
    </lineage>
</organism>
<dbReference type="Pfam" id="PF12791">
    <property type="entry name" value="RsgI_N"/>
    <property type="match status" value="1"/>
</dbReference>
<keyword evidence="3 7" id="KW-0812">Transmembrane</keyword>
<evidence type="ECO:0000256" key="6">
    <source>
        <dbReference type="SAM" id="MobiDB-lite"/>
    </source>
</evidence>
<feature type="region of interest" description="Disordered" evidence="6">
    <location>
        <begin position="213"/>
        <end position="328"/>
    </location>
</feature>
<dbReference type="Pfam" id="PF23750">
    <property type="entry name" value="RsgI_M"/>
    <property type="match status" value="1"/>
</dbReference>
<accession>A0A845DXX1</accession>
<dbReference type="EMBL" id="WMET01000001">
    <property type="protein sequence ID" value="MYL18314.1"/>
    <property type="molecule type" value="Genomic_DNA"/>
</dbReference>
<feature type="transmembrane region" description="Helical" evidence="7">
    <location>
        <begin position="60"/>
        <end position="80"/>
    </location>
</feature>
<feature type="compositionally biased region" description="Basic and acidic residues" evidence="6">
    <location>
        <begin position="248"/>
        <end position="260"/>
    </location>
</feature>
<evidence type="ECO:0000259" key="8">
    <source>
        <dbReference type="PROSITE" id="PS51849"/>
    </source>
</evidence>
<dbReference type="RefSeq" id="WP_160834794.1">
    <property type="nucleotide sequence ID" value="NZ_WMET01000001.1"/>
</dbReference>
<evidence type="ECO:0000313" key="9">
    <source>
        <dbReference type="EMBL" id="MYL18314.1"/>
    </source>
</evidence>
<protein>
    <submittedName>
        <fullName evidence="9">Anti-sigma factor domain-containing protein</fullName>
    </submittedName>
</protein>
<reference evidence="9 10" key="1">
    <citation type="submission" date="2019-11" db="EMBL/GenBank/DDBJ databases">
        <title>Genome sequences of 17 halophilic strains isolated from different environments.</title>
        <authorList>
            <person name="Furrow R.E."/>
        </authorList>
    </citation>
    <scope>NUCLEOTIDE SEQUENCE [LARGE SCALE GENOMIC DNA]</scope>
    <source>
        <strain evidence="9 10">22511_23_Filter</strain>
    </source>
</reference>
<feature type="compositionally biased region" description="Basic and acidic residues" evidence="6">
    <location>
        <begin position="299"/>
        <end position="310"/>
    </location>
</feature>